<dbReference type="EMBL" id="MU856937">
    <property type="protein sequence ID" value="KAK4153558.1"/>
    <property type="molecule type" value="Genomic_DNA"/>
</dbReference>
<dbReference type="Proteomes" id="UP001302745">
    <property type="component" value="Unassembled WGS sequence"/>
</dbReference>
<keyword evidence="2" id="KW-1185">Reference proteome</keyword>
<reference evidence="1" key="1">
    <citation type="journal article" date="2023" name="Mol. Phylogenet. Evol.">
        <title>Genome-scale phylogeny and comparative genomics of the fungal order Sordariales.</title>
        <authorList>
            <person name="Hensen N."/>
            <person name="Bonometti L."/>
            <person name="Westerberg I."/>
            <person name="Brannstrom I.O."/>
            <person name="Guillou S."/>
            <person name="Cros-Aarteil S."/>
            <person name="Calhoun S."/>
            <person name="Haridas S."/>
            <person name="Kuo A."/>
            <person name="Mondo S."/>
            <person name="Pangilinan J."/>
            <person name="Riley R."/>
            <person name="LaButti K."/>
            <person name="Andreopoulos B."/>
            <person name="Lipzen A."/>
            <person name="Chen C."/>
            <person name="Yan M."/>
            <person name="Daum C."/>
            <person name="Ng V."/>
            <person name="Clum A."/>
            <person name="Steindorff A."/>
            <person name="Ohm R.A."/>
            <person name="Martin F."/>
            <person name="Silar P."/>
            <person name="Natvig D.O."/>
            <person name="Lalanne C."/>
            <person name="Gautier V."/>
            <person name="Ament-Velasquez S.L."/>
            <person name="Kruys A."/>
            <person name="Hutchinson M.I."/>
            <person name="Powell A.J."/>
            <person name="Barry K."/>
            <person name="Miller A.N."/>
            <person name="Grigoriev I.V."/>
            <person name="Debuchy R."/>
            <person name="Gladieux P."/>
            <person name="Hiltunen Thoren M."/>
            <person name="Johannesson H."/>
        </authorList>
    </citation>
    <scope>NUCLEOTIDE SEQUENCE</scope>
    <source>
        <strain evidence="1">CBS 538.74</strain>
    </source>
</reference>
<gene>
    <name evidence="1" type="ORF">C8A00DRAFT_33719</name>
</gene>
<accession>A0AAN6VL42</accession>
<dbReference type="AlphaFoldDB" id="A0AAN6VL42"/>
<organism evidence="1 2">
    <name type="scientific">Chaetomidium leptoderma</name>
    <dbReference type="NCBI Taxonomy" id="669021"/>
    <lineage>
        <taxon>Eukaryota</taxon>
        <taxon>Fungi</taxon>
        <taxon>Dikarya</taxon>
        <taxon>Ascomycota</taxon>
        <taxon>Pezizomycotina</taxon>
        <taxon>Sordariomycetes</taxon>
        <taxon>Sordariomycetidae</taxon>
        <taxon>Sordariales</taxon>
        <taxon>Chaetomiaceae</taxon>
        <taxon>Chaetomidium</taxon>
    </lineage>
</organism>
<evidence type="ECO:0000313" key="2">
    <source>
        <dbReference type="Proteomes" id="UP001302745"/>
    </source>
</evidence>
<protein>
    <submittedName>
        <fullName evidence="1">Uncharacterized protein</fullName>
    </submittedName>
</protein>
<comment type="caution">
    <text evidence="1">The sequence shown here is derived from an EMBL/GenBank/DDBJ whole genome shotgun (WGS) entry which is preliminary data.</text>
</comment>
<name>A0AAN6VL42_9PEZI</name>
<evidence type="ECO:0000313" key="1">
    <source>
        <dbReference type="EMBL" id="KAK4153558.1"/>
    </source>
</evidence>
<sequence length="123" mass="12952">MPGEGSFPMIPQTIDFVVAPGTNASVPWIAECCAPNAVSITNRCYVWCQIPDSRLHRDESSGKWSSDIGNCLVERGRPLNESNILWTHVIKAGSGAAGRQGGMPMGVMAWGVVGLALAAALGL</sequence>
<proteinExistence type="predicted"/>
<reference evidence="1" key="2">
    <citation type="submission" date="2023-05" db="EMBL/GenBank/DDBJ databases">
        <authorList>
            <consortium name="Lawrence Berkeley National Laboratory"/>
            <person name="Steindorff A."/>
            <person name="Hensen N."/>
            <person name="Bonometti L."/>
            <person name="Westerberg I."/>
            <person name="Brannstrom I.O."/>
            <person name="Guillou S."/>
            <person name="Cros-Aarteil S."/>
            <person name="Calhoun S."/>
            <person name="Haridas S."/>
            <person name="Kuo A."/>
            <person name="Mondo S."/>
            <person name="Pangilinan J."/>
            <person name="Riley R."/>
            <person name="Labutti K."/>
            <person name="Andreopoulos B."/>
            <person name="Lipzen A."/>
            <person name="Chen C."/>
            <person name="Yanf M."/>
            <person name="Daum C."/>
            <person name="Ng V."/>
            <person name="Clum A."/>
            <person name="Ohm R."/>
            <person name="Martin F."/>
            <person name="Silar P."/>
            <person name="Natvig D."/>
            <person name="Lalanne C."/>
            <person name="Gautier V."/>
            <person name="Ament-Velasquez S.L."/>
            <person name="Kruys A."/>
            <person name="Hutchinson M.I."/>
            <person name="Powell A.J."/>
            <person name="Barry K."/>
            <person name="Miller A.N."/>
            <person name="Grigoriev I.V."/>
            <person name="Debuchy R."/>
            <person name="Gladieux P."/>
            <person name="Thoren M.H."/>
            <person name="Johannesson H."/>
        </authorList>
    </citation>
    <scope>NUCLEOTIDE SEQUENCE</scope>
    <source>
        <strain evidence="1">CBS 538.74</strain>
    </source>
</reference>